<keyword evidence="7" id="KW-0560">Oxidoreductase</keyword>
<reference evidence="9 10" key="1">
    <citation type="journal article" date="2016" name="G3 (Bethesda)">
        <title>First Draft Assembly and Annotation of the Genome of a California Endemic Oak Quercus lobata Nee (Fagaceae).</title>
        <authorList>
            <person name="Sork V.L."/>
            <person name="Fitz-Gibbon S.T."/>
            <person name="Puiu D."/>
            <person name="Crepeau M."/>
            <person name="Gugger P.F."/>
            <person name="Sherman R."/>
            <person name="Stevens K."/>
            <person name="Langley C.H."/>
            <person name="Pellegrini M."/>
            <person name="Salzberg S.L."/>
        </authorList>
    </citation>
    <scope>NUCLEOTIDE SEQUENCE [LARGE SCALE GENOMIC DNA]</scope>
    <source>
        <strain evidence="9 10">cv. SW786</strain>
    </source>
</reference>
<comment type="cofactor">
    <cofactor evidence="2">
        <name>Mg(2+)</name>
        <dbReference type="ChEBI" id="CHEBI:18420"/>
    </cofactor>
</comment>
<evidence type="ECO:0000256" key="3">
    <source>
        <dbReference type="ARBA" id="ARBA00007769"/>
    </source>
</evidence>
<dbReference type="PANTHER" id="PTHR11822">
    <property type="entry name" value="NADP-SPECIFIC ISOCITRATE DEHYDROGENASE"/>
    <property type="match status" value="1"/>
</dbReference>
<organism evidence="9 10">
    <name type="scientific">Quercus lobata</name>
    <name type="common">Valley oak</name>
    <dbReference type="NCBI Taxonomy" id="97700"/>
    <lineage>
        <taxon>Eukaryota</taxon>
        <taxon>Viridiplantae</taxon>
        <taxon>Streptophyta</taxon>
        <taxon>Embryophyta</taxon>
        <taxon>Tracheophyta</taxon>
        <taxon>Spermatophyta</taxon>
        <taxon>Magnoliopsida</taxon>
        <taxon>eudicotyledons</taxon>
        <taxon>Gunneridae</taxon>
        <taxon>Pentapetalae</taxon>
        <taxon>rosids</taxon>
        <taxon>fabids</taxon>
        <taxon>Fagales</taxon>
        <taxon>Fagaceae</taxon>
        <taxon>Quercus</taxon>
    </lineage>
</organism>
<evidence type="ECO:0000256" key="7">
    <source>
        <dbReference type="ARBA" id="ARBA00023002"/>
    </source>
</evidence>
<comment type="similarity">
    <text evidence="3">Belongs to the isocitrate and isopropylmalate dehydrogenases family.</text>
</comment>
<sequence>MYIKCHGFGDHYRTNDTVIPGSRKLKLVFVLDKHDEKKELEVFNFTGAGGVALSMDNTDESIHAFTEASMNTAYQKRWLLYLSTKNTILKKYDGSFLSCEFHEDSRIYFRKFMKLNGNLNLILQGYVYDKNSCHWYRIWISWAGDISAGVCLDGKTIKPEAAHGTVTTIAGSIREVVKPA</sequence>
<dbReference type="InParanoid" id="A0A7N2LTA3"/>
<keyword evidence="4" id="KW-0816">Tricarboxylic acid cycle</keyword>
<dbReference type="PANTHER" id="PTHR11822:SF21">
    <property type="entry name" value="ISOCITRATE DEHYDROGENASE [NADP], MITOCHONDRIAL"/>
    <property type="match status" value="1"/>
</dbReference>
<dbReference type="Proteomes" id="UP000594261">
    <property type="component" value="Chromosome 5"/>
</dbReference>
<dbReference type="GO" id="GO:0006099">
    <property type="term" value="P:tricarboxylic acid cycle"/>
    <property type="evidence" value="ECO:0007669"/>
    <property type="project" value="UniProtKB-KW"/>
</dbReference>
<dbReference type="Gene3D" id="3.40.718.10">
    <property type="entry name" value="Isopropylmalate Dehydrogenase"/>
    <property type="match status" value="1"/>
</dbReference>
<dbReference type="SUPFAM" id="SSF53659">
    <property type="entry name" value="Isocitrate/Isopropylmalate dehydrogenase-like"/>
    <property type="match status" value="1"/>
</dbReference>
<keyword evidence="8" id="KW-0464">Manganese</keyword>
<dbReference type="Gramene" id="QL05p080933:mrna">
    <property type="protein sequence ID" value="QL05p080933:mrna"/>
    <property type="gene ID" value="QL05p080933"/>
</dbReference>
<dbReference type="AlphaFoldDB" id="A0A7N2LTA3"/>
<accession>A0A7N2LTA3</accession>
<keyword evidence="5" id="KW-0479">Metal-binding</keyword>
<dbReference type="EMBL" id="LRBV02000005">
    <property type="status" value="NOT_ANNOTATED_CDS"/>
    <property type="molecule type" value="Genomic_DNA"/>
</dbReference>
<evidence type="ECO:0000313" key="9">
    <source>
        <dbReference type="EnsemblPlants" id="QL05p080933:mrna"/>
    </source>
</evidence>
<dbReference type="GO" id="GO:0006739">
    <property type="term" value="P:NADP+ metabolic process"/>
    <property type="evidence" value="ECO:0007669"/>
    <property type="project" value="TreeGrafter"/>
</dbReference>
<evidence type="ECO:0000256" key="5">
    <source>
        <dbReference type="ARBA" id="ARBA00022723"/>
    </source>
</evidence>
<name>A0A7N2LTA3_QUELO</name>
<evidence type="ECO:0000256" key="4">
    <source>
        <dbReference type="ARBA" id="ARBA00022532"/>
    </source>
</evidence>
<reference evidence="9" key="2">
    <citation type="submission" date="2021-01" db="UniProtKB">
        <authorList>
            <consortium name="EnsemblPlants"/>
        </authorList>
    </citation>
    <scope>IDENTIFICATION</scope>
</reference>
<dbReference type="GO" id="GO:0006102">
    <property type="term" value="P:isocitrate metabolic process"/>
    <property type="evidence" value="ECO:0007669"/>
    <property type="project" value="InterPro"/>
</dbReference>
<dbReference type="InterPro" id="IPR004790">
    <property type="entry name" value="Isocitrate_DH_NADP"/>
</dbReference>
<keyword evidence="10" id="KW-1185">Reference proteome</keyword>
<dbReference type="GO" id="GO:0046872">
    <property type="term" value="F:metal ion binding"/>
    <property type="evidence" value="ECO:0007669"/>
    <property type="project" value="UniProtKB-KW"/>
</dbReference>
<protein>
    <submittedName>
        <fullName evidence="9">Uncharacterized protein</fullName>
    </submittedName>
</protein>
<evidence type="ECO:0000256" key="2">
    <source>
        <dbReference type="ARBA" id="ARBA00001946"/>
    </source>
</evidence>
<proteinExistence type="inferred from homology"/>
<evidence type="ECO:0000313" key="10">
    <source>
        <dbReference type="Proteomes" id="UP000594261"/>
    </source>
</evidence>
<evidence type="ECO:0000256" key="1">
    <source>
        <dbReference type="ARBA" id="ARBA00001936"/>
    </source>
</evidence>
<evidence type="ECO:0000256" key="6">
    <source>
        <dbReference type="ARBA" id="ARBA00022842"/>
    </source>
</evidence>
<dbReference type="GO" id="GO:0004450">
    <property type="term" value="F:isocitrate dehydrogenase (NADP+) activity"/>
    <property type="evidence" value="ECO:0007669"/>
    <property type="project" value="InterPro"/>
</dbReference>
<evidence type="ECO:0000256" key="8">
    <source>
        <dbReference type="ARBA" id="ARBA00023211"/>
    </source>
</evidence>
<keyword evidence="6" id="KW-0460">Magnesium</keyword>
<dbReference type="EnsemblPlants" id="QL05p080933:mrna">
    <property type="protein sequence ID" value="QL05p080933:mrna"/>
    <property type="gene ID" value="QL05p080933"/>
</dbReference>
<comment type="cofactor">
    <cofactor evidence="1">
        <name>Mn(2+)</name>
        <dbReference type="ChEBI" id="CHEBI:29035"/>
    </cofactor>
</comment>
<dbReference type="GO" id="GO:0005739">
    <property type="term" value="C:mitochondrion"/>
    <property type="evidence" value="ECO:0007669"/>
    <property type="project" value="TreeGrafter"/>
</dbReference>